<gene>
    <name evidence="6" type="ORF">CPZ25_013455</name>
</gene>
<evidence type="ECO:0000256" key="3">
    <source>
        <dbReference type="ARBA" id="ARBA00023002"/>
    </source>
</evidence>
<dbReference type="KEGG" id="emt:CPZ25_013455"/>
<dbReference type="InterPro" id="IPR011032">
    <property type="entry name" value="GroES-like_sf"/>
</dbReference>
<dbReference type="Pfam" id="PF00107">
    <property type="entry name" value="ADH_zinc_N"/>
    <property type="match status" value="1"/>
</dbReference>
<comment type="cofactor">
    <cofactor evidence="4">
        <name>Zn(2+)</name>
        <dbReference type="ChEBI" id="CHEBI:29105"/>
    </cofactor>
</comment>
<dbReference type="InterPro" id="IPR050129">
    <property type="entry name" value="Zn_alcohol_dh"/>
</dbReference>
<sequence length="356" mass="38675">MKAVRMYKPGDLRVEDVPKPEMMPDEAMVKVKAVGLCGSDIPRALVYGAHVSPITIGHEFSGEIEAVGSEVKNFKPGDRVVVPPLIPCGECEWCQKGIYSLCEDYDYYGSRRDGALAEYVSVKESNLLKVPDKVSFEDAATLDPCANAYHGLMRGNFKEGDSVCVVGTGPIGLFAAQYAKLYGASKVIAVDVWDEKLEIAKKVGADVVINSTKEDAVEAVHQATDGKGANIVIDFSGAPIAQKQCILMASKMGRVVFLGISHKGLDLSEKEVDTIMRSQLSVVGSWNSFTKPYPGEDWTESLKGFDEKGMTAKDIISHRLPLSDAPAVLSEIAKGGYFYNKVMFYPDGYDGDFDTV</sequence>
<keyword evidence="2 4" id="KW-0862">Zinc</keyword>
<evidence type="ECO:0000256" key="1">
    <source>
        <dbReference type="ARBA" id="ARBA00022723"/>
    </source>
</evidence>
<evidence type="ECO:0000313" key="7">
    <source>
        <dbReference type="Proteomes" id="UP000218387"/>
    </source>
</evidence>
<keyword evidence="3" id="KW-0560">Oxidoreductase</keyword>
<keyword evidence="1 4" id="KW-0479">Metal-binding</keyword>
<dbReference type="InterPro" id="IPR002328">
    <property type="entry name" value="ADH_Zn_CS"/>
</dbReference>
<feature type="domain" description="Enoyl reductase (ER)" evidence="5">
    <location>
        <begin position="10"/>
        <end position="337"/>
    </location>
</feature>
<evidence type="ECO:0000259" key="5">
    <source>
        <dbReference type="SMART" id="SM00829"/>
    </source>
</evidence>
<dbReference type="PANTHER" id="PTHR43401:SF2">
    <property type="entry name" value="L-THREONINE 3-DEHYDROGENASE"/>
    <property type="match status" value="1"/>
</dbReference>
<dbReference type="RefSeq" id="WP_074616368.1">
    <property type="nucleotide sequence ID" value="NZ_CP132138.1"/>
</dbReference>
<dbReference type="SMART" id="SM00829">
    <property type="entry name" value="PKS_ER"/>
    <property type="match status" value="1"/>
</dbReference>
<dbReference type="GO" id="GO:0016491">
    <property type="term" value="F:oxidoreductase activity"/>
    <property type="evidence" value="ECO:0007669"/>
    <property type="project" value="UniProtKB-KW"/>
</dbReference>
<accession>A0A4P9CBR2</accession>
<keyword evidence="7" id="KW-1185">Reference proteome</keyword>
<name>A0A4P9CBR2_EUBML</name>
<dbReference type="PROSITE" id="PS00059">
    <property type="entry name" value="ADH_ZINC"/>
    <property type="match status" value="1"/>
</dbReference>
<dbReference type="Gene3D" id="3.90.180.10">
    <property type="entry name" value="Medium-chain alcohol dehydrogenases, catalytic domain"/>
    <property type="match status" value="1"/>
</dbReference>
<dbReference type="Gene3D" id="3.40.50.720">
    <property type="entry name" value="NAD(P)-binding Rossmann-like Domain"/>
    <property type="match status" value="1"/>
</dbReference>
<protein>
    <submittedName>
        <fullName evidence="6">Galactitol-1-phosphate 5-dehydrogenase</fullName>
    </submittedName>
</protein>
<dbReference type="CDD" id="cd08236">
    <property type="entry name" value="sugar_DH"/>
    <property type="match status" value="1"/>
</dbReference>
<comment type="similarity">
    <text evidence="4">Belongs to the zinc-containing alcohol dehydrogenase family.</text>
</comment>
<dbReference type="InterPro" id="IPR020843">
    <property type="entry name" value="ER"/>
</dbReference>
<dbReference type="EMBL" id="CP029487">
    <property type="protein sequence ID" value="QCT72291.1"/>
    <property type="molecule type" value="Genomic_DNA"/>
</dbReference>
<evidence type="ECO:0000313" key="6">
    <source>
        <dbReference type="EMBL" id="QCT72291.1"/>
    </source>
</evidence>
<dbReference type="SUPFAM" id="SSF51735">
    <property type="entry name" value="NAD(P)-binding Rossmann-fold domains"/>
    <property type="match status" value="1"/>
</dbReference>
<evidence type="ECO:0000256" key="4">
    <source>
        <dbReference type="RuleBase" id="RU361277"/>
    </source>
</evidence>
<dbReference type="AlphaFoldDB" id="A0A4P9CBR2"/>
<dbReference type="SUPFAM" id="SSF50129">
    <property type="entry name" value="GroES-like"/>
    <property type="match status" value="1"/>
</dbReference>
<evidence type="ECO:0000256" key="2">
    <source>
        <dbReference type="ARBA" id="ARBA00022833"/>
    </source>
</evidence>
<organism evidence="6 7">
    <name type="scientific">Eubacterium maltosivorans</name>
    <dbReference type="NCBI Taxonomy" id="2041044"/>
    <lineage>
        <taxon>Bacteria</taxon>
        <taxon>Bacillati</taxon>
        <taxon>Bacillota</taxon>
        <taxon>Clostridia</taxon>
        <taxon>Eubacteriales</taxon>
        <taxon>Eubacteriaceae</taxon>
        <taxon>Eubacterium</taxon>
    </lineage>
</organism>
<dbReference type="InterPro" id="IPR013154">
    <property type="entry name" value="ADH-like_N"/>
</dbReference>
<dbReference type="GO" id="GO:0008270">
    <property type="term" value="F:zinc ion binding"/>
    <property type="evidence" value="ECO:0007669"/>
    <property type="project" value="InterPro"/>
</dbReference>
<dbReference type="InterPro" id="IPR036291">
    <property type="entry name" value="NAD(P)-bd_dom_sf"/>
</dbReference>
<dbReference type="InterPro" id="IPR013149">
    <property type="entry name" value="ADH-like_C"/>
</dbReference>
<dbReference type="Proteomes" id="UP000218387">
    <property type="component" value="Chromosome"/>
</dbReference>
<proteinExistence type="inferred from homology"/>
<reference evidence="6 7" key="1">
    <citation type="submission" date="2018-05" db="EMBL/GenBank/DDBJ databases">
        <title>Genome comparison of Eubacterium sp.</title>
        <authorList>
            <person name="Feng Y."/>
            <person name="Sanchez-Andrea I."/>
            <person name="Stams A.J.M."/>
            <person name="De Vos W.M."/>
        </authorList>
    </citation>
    <scope>NUCLEOTIDE SEQUENCE [LARGE SCALE GENOMIC DNA]</scope>
    <source>
        <strain evidence="6 7">YI</strain>
    </source>
</reference>
<dbReference type="PANTHER" id="PTHR43401">
    <property type="entry name" value="L-THREONINE 3-DEHYDROGENASE"/>
    <property type="match status" value="1"/>
</dbReference>
<dbReference type="Pfam" id="PF08240">
    <property type="entry name" value="ADH_N"/>
    <property type="match status" value="1"/>
</dbReference>